<dbReference type="AlphaFoldDB" id="A0A8H5G0Q5"/>
<dbReference type="Proteomes" id="UP000559027">
    <property type="component" value="Unassembled WGS sequence"/>
</dbReference>
<comment type="caution">
    <text evidence="2">The sequence shown here is derived from an EMBL/GenBank/DDBJ whole genome shotgun (WGS) entry which is preliminary data.</text>
</comment>
<sequence>MRPSFSDDVEDSEALKGSTTTKDVVDEDAAILEVRDEEVGRKEDAEGGGKRLKVGHIGPFMISSLPGPELLLYITLLSSP</sequence>
<evidence type="ECO:0000313" key="2">
    <source>
        <dbReference type="EMBL" id="KAF5355917.1"/>
    </source>
</evidence>
<keyword evidence="3" id="KW-1185">Reference proteome</keyword>
<evidence type="ECO:0000256" key="1">
    <source>
        <dbReference type="SAM" id="MobiDB-lite"/>
    </source>
</evidence>
<organism evidence="2 3">
    <name type="scientific">Leucocoprinus leucothites</name>
    <dbReference type="NCBI Taxonomy" id="201217"/>
    <lineage>
        <taxon>Eukaryota</taxon>
        <taxon>Fungi</taxon>
        <taxon>Dikarya</taxon>
        <taxon>Basidiomycota</taxon>
        <taxon>Agaricomycotina</taxon>
        <taxon>Agaricomycetes</taxon>
        <taxon>Agaricomycetidae</taxon>
        <taxon>Agaricales</taxon>
        <taxon>Agaricineae</taxon>
        <taxon>Agaricaceae</taxon>
        <taxon>Leucocoprinus</taxon>
    </lineage>
</organism>
<proteinExistence type="predicted"/>
<feature type="region of interest" description="Disordered" evidence="1">
    <location>
        <begin position="1"/>
        <end position="22"/>
    </location>
</feature>
<evidence type="ECO:0000313" key="3">
    <source>
        <dbReference type="Proteomes" id="UP000559027"/>
    </source>
</evidence>
<reference evidence="2 3" key="1">
    <citation type="journal article" date="2020" name="ISME J.">
        <title>Uncovering the hidden diversity of litter-decomposition mechanisms in mushroom-forming fungi.</title>
        <authorList>
            <person name="Floudas D."/>
            <person name="Bentzer J."/>
            <person name="Ahren D."/>
            <person name="Johansson T."/>
            <person name="Persson P."/>
            <person name="Tunlid A."/>
        </authorList>
    </citation>
    <scope>NUCLEOTIDE SEQUENCE [LARGE SCALE GENOMIC DNA]</scope>
    <source>
        <strain evidence="2 3">CBS 146.42</strain>
    </source>
</reference>
<gene>
    <name evidence="2" type="ORF">D9756_004373</name>
</gene>
<accession>A0A8H5G0Q5</accession>
<protein>
    <submittedName>
        <fullName evidence="2">Uncharacterized protein</fullName>
    </submittedName>
</protein>
<name>A0A8H5G0Q5_9AGAR</name>
<dbReference type="EMBL" id="JAACJO010000007">
    <property type="protein sequence ID" value="KAF5355917.1"/>
    <property type="molecule type" value="Genomic_DNA"/>
</dbReference>